<dbReference type="CDD" id="cd00082">
    <property type="entry name" value="HisKA"/>
    <property type="match status" value="1"/>
</dbReference>
<dbReference type="Gene3D" id="3.40.50.2300">
    <property type="match status" value="1"/>
</dbReference>
<comment type="catalytic activity">
    <reaction evidence="1">
        <text>ATP + protein L-histidine = ADP + protein N-phospho-L-histidine.</text>
        <dbReference type="EC" id="2.7.13.3"/>
    </reaction>
</comment>
<gene>
    <name evidence="14" type="ordered locus">Bind_3015</name>
</gene>
<dbReference type="SUPFAM" id="SSF47384">
    <property type="entry name" value="Homodimeric domain of signal transducing histidine kinase"/>
    <property type="match status" value="1"/>
</dbReference>
<dbReference type="InterPro" id="IPR004358">
    <property type="entry name" value="Sig_transdc_His_kin-like_C"/>
</dbReference>
<sequence>MPQLAVSPSRFRLPRHLTRKPVPLVLLLGALAALVLVTAAGLSLSTLRERDFNEARNHLGMLNQFLVEETDRTMSTVDLALTNVRHEILSRDSVDEASFLANGSDKTTRAVLVAALKGTPFLQSIDLIAADGQVINSSGGSLGVFPREASSGDQNNAQAFRSGCDEDFAEPFFIDKPVENPTTGTMTIPFCRHIDSLSGTRLGTLRGMIDIAYFKAFYQIVQKDPNIAVGLWRRDGTMLLQYPPAFIFSLLLRDKVSADAEIPSDDVPRAMTIKNSEAGPARLVIVGATRQFPLVVTISFTSSQIYLAWWRTAVMAAIGCLLCFLLIGFAIWLLTRQLTAYEALDLAIAEKSEAIAARNEAEAQLRQAQKLEAIGQLTGGIAHDFNNLLTAVLGNLELLSRHVEGGDAKLQRWTRNALEAAKRGASLTARLLAFSRRQPLEPQPADLFAMLQSMSDLLSRTLGENIQIEMRITEHLWRPFVDINQLDNAILNICLNARDAMEGRGKLVIAARNVTREETNNDMTDDALSADIIKGDYVLIEISDKGPGIDKAVLERVFEPFFTTKPIGQGTGLGLSQVYGFLKQSGGHIEIESEKGQGTTVRLFLPRARADAEQANASEPLSLAEPVGHRETLLIVEDDAEVRGYSVEILRSLGYTVLVAKQANEALAYLHQSRAIDLLFTDIGLPGMNGRDLAEAARMLRPGLPVLFTSGYARSGVLDEEHLDLGMQLLRKPFSRTELAWRLRFLLATRQAEGSRKGAEAR</sequence>
<evidence type="ECO:0000256" key="10">
    <source>
        <dbReference type="SAM" id="Coils"/>
    </source>
</evidence>
<dbReference type="InterPro" id="IPR005467">
    <property type="entry name" value="His_kinase_dom"/>
</dbReference>
<feature type="domain" description="Response regulatory" evidence="13">
    <location>
        <begin position="632"/>
        <end position="747"/>
    </location>
</feature>
<dbReference type="eggNOG" id="COG0784">
    <property type="taxonomic scope" value="Bacteria"/>
</dbReference>
<evidence type="ECO:0000256" key="6">
    <source>
        <dbReference type="ARBA" id="ARBA00022777"/>
    </source>
</evidence>
<dbReference type="InterPro" id="IPR036097">
    <property type="entry name" value="HisK_dim/P_sf"/>
</dbReference>
<evidence type="ECO:0000313" key="15">
    <source>
        <dbReference type="Proteomes" id="UP000001695"/>
    </source>
</evidence>
<dbReference type="GO" id="GO:0005524">
    <property type="term" value="F:ATP binding"/>
    <property type="evidence" value="ECO:0007669"/>
    <property type="project" value="UniProtKB-KW"/>
</dbReference>
<keyword evidence="11" id="KW-1133">Transmembrane helix</keyword>
<dbReference type="PANTHER" id="PTHR43065:SF46">
    <property type="entry name" value="C4-DICARBOXYLATE TRANSPORT SENSOR PROTEIN DCTB"/>
    <property type="match status" value="1"/>
</dbReference>
<dbReference type="SMART" id="SM00387">
    <property type="entry name" value="HATPase_c"/>
    <property type="match status" value="1"/>
</dbReference>
<dbReference type="OrthoDB" id="9796100at2"/>
<evidence type="ECO:0000313" key="14">
    <source>
        <dbReference type="EMBL" id="ACB96577.1"/>
    </source>
</evidence>
<organism evidence="14 15">
    <name type="scientific">Beijerinckia indica subsp. indica (strain ATCC 9039 / DSM 1715 / NCIMB 8712)</name>
    <dbReference type="NCBI Taxonomy" id="395963"/>
    <lineage>
        <taxon>Bacteria</taxon>
        <taxon>Pseudomonadati</taxon>
        <taxon>Pseudomonadota</taxon>
        <taxon>Alphaproteobacteria</taxon>
        <taxon>Hyphomicrobiales</taxon>
        <taxon>Beijerinckiaceae</taxon>
        <taxon>Beijerinckia</taxon>
    </lineage>
</organism>
<dbReference type="PROSITE" id="PS50109">
    <property type="entry name" value="HIS_KIN"/>
    <property type="match status" value="1"/>
</dbReference>
<dbReference type="PROSITE" id="PS50110">
    <property type="entry name" value="RESPONSE_REGULATORY"/>
    <property type="match status" value="1"/>
</dbReference>
<keyword evidence="15" id="KW-1185">Reference proteome</keyword>
<keyword evidence="6 14" id="KW-0418">Kinase</keyword>
<dbReference type="InterPro" id="IPR036890">
    <property type="entry name" value="HATPase_C_sf"/>
</dbReference>
<dbReference type="InterPro" id="IPR003594">
    <property type="entry name" value="HATPase_dom"/>
</dbReference>
<dbReference type="Pfam" id="PF02518">
    <property type="entry name" value="HATPase_c"/>
    <property type="match status" value="1"/>
</dbReference>
<dbReference type="SMART" id="SM00448">
    <property type="entry name" value="REC"/>
    <property type="match status" value="1"/>
</dbReference>
<evidence type="ECO:0000256" key="1">
    <source>
        <dbReference type="ARBA" id="ARBA00000085"/>
    </source>
</evidence>
<dbReference type="InterPro" id="IPR001789">
    <property type="entry name" value="Sig_transdc_resp-reg_receiver"/>
</dbReference>
<dbReference type="InterPro" id="IPR003661">
    <property type="entry name" value="HisK_dim/P_dom"/>
</dbReference>
<keyword evidence="11" id="KW-0472">Membrane</keyword>
<feature type="domain" description="Histidine kinase" evidence="12">
    <location>
        <begin position="380"/>
        <end position="609"/>
    </location>
</feature>
<dbReference type="eggNOG" id="COG4191">
    <property type="taxonomic scope" value="Bacteria"/>
</dbReference>
<dbReference type="SUPFAM" id="SSF55874">
    <property type="entry name" value="ATPase domain of HSP90 chaperone/DNA topoisomerase II/histidine kinase"/>
    <property type="match status" value="1"/>
</dbReference>
<dbReference type="KEGG" id="bid:Bind_3015"/>
<dbReference type="EMBL" id="CP001016">
    <property type="protein sequence ID" value="ACB96577.1"/>
    <property type="molecule type" value="Genomic_DNA"/>
</dbReference>
<dbReference type="SMART" id="SM00388">
    <property type="entry name" value="HisKA"/>
    <property type="match status" value="1"/>
</dbReference>
<dbReference type="STRING" id="395963.Bind_3015"/>
<keyword evidence="8" id="KW-0902">Two-component regulatory system</keyword>
<keyword evidence="11" id="KW-0812">Transmembrane</keyword>
<protein>
    <recommendedName>
        <fullName evidence="2">histidine kinase</fullName>
        <ecNumber evidence="2">2.7.13.3</ecNumber>
    </recommendedName>
</protein>
<accession>B2IBF1</accession>
<dbReference type="Gene3D" id="1.10.287.130">
    <property type="match status" value="1"/>
</dbReference>
<dbReference type="PRINTS" id="PR00344">
    <property type="entry name" value="BCTRLSENSOR"/>
</dbReference>
<keyword evidence="7" id="KW-0067">ATP-binding</keyword>
<dbReference type="Pfam" id="PF00072">
    <property type="entry name" value="Response_reg"/>
    <property type="match status" value="1"/>
</dbReference>
<dbReference type="PANTHER" id="PTHR43065">
    <property type="entry name" value="SENSOR HISTIDINE KINASE"/>
    <property type="match status" value="1"/>
</dbReference>
<name>B2IBF1_BEII9</name>
<dbReference type="HOGENOM" id="CLU_000445_114_21_5"/>
<reference evidence="14 15" key="2">
    <citation type="journal article" date="2010" name="J. Bacteriol.">
        <title>Complete genome sequence of Beijerinckia indica subsp. indica.</title>
        <authorList>
            <person name="Tamas I."/>
            <person name="Dedysh S.N."/>
            <person name="Liesack W."/>
            <person name="Stott M.B."/>
            <person name="Alam M."/>
            <person name="Murrell J.C."/>
            <person name="Dunfield P.F."/>
        </authorList>
    </citation>
    <scope>NUCLEOTIDE SEQUENCE [LARGE SCALE GENOMIC DNA]</scope>
    <source>
        <strain evidence="15">ATCC 9039 / DSM 1715 / NCIMB 8712</strain>
    </source>
</reference>
<dbReference type="Pfam" id="PF00512">
    <property type="entry name" value="HisKA"/>
    <property type="match status" value="1"/>
</dbReference>
<evidence type="ECO:0000256" key="5">
    <source>
        <dbReference type="ARBA" id="ARBA00022741"/>
    </source>
</evidence>
<feature type="transmembrane region" description="Helical" evidence="11">
    <location>
        <begin position="308"/>
        <end position="334"/>
    </location>
</feature>
<feature type="modified residue" description="4-aspartylphosphate" evidence="9">
    <location>
        <position position="682"/>
    </location>
</feature>
<evidence type="ECO:0000256" key="2">
    <source>
        <dbReference type="ARBA" id="ARBA00012438"/>
    </source>
</evidence>
<dbReference type="Gene3D" id="3.30.565.10">
    <property type="entry name" value="Histidine kinase-like ATPase, C-terminal domain"/>
    <property type="match status" value="1"/>
</dbReference>
<dbReference type="Proteomes" id="UP000001695">
    <property type="component" value="Chromosome"/>
</dbReference>
<evidence type="ECO:0000256" key="7">
    <source>
        <dbReference type="ARBA" id="ARBA00022840"/>
    </source>
</evidence>
<keyword evidence="4" id="KW-0808">Transferase</keyword>
<evidence type="ECO:0000259" key="13">
    <source>
        <dbReference type="PROSITE" id="PS50110"/>
    </source>
</evidence>
<evidence type="ECO:0000259" key="12">
    <source>
        <dbReference type="PROSITE" id="PS50109"/>
    </source>
</evidence>
<dbReference type="EC" id="2.7.13.3" evidence="2"/>
<dbReference type="InterPro" id="IPR011006">
    <property type="entry name" value="CheY-like_superfamily"/>
</dbReference>
<evidence type="ECO:0000256" key="4">
    <source>
        <dbReference type="ARBA" id="ARBA00022679"/>
    </source>
</evidence>
<evidence type="ECO:0000256" key="8">
    <source>
        <dbReference type="ARBA" id="ARBA00023012"/>
    </source>
</evidence>
<dbReference type="GO" id="GO:0000155">
    <property type="term" value="F:phosphorelay sensor kinase activity"/>
    <property type="evidence" value="ECO:0007669"/>
    <property type="project" value="InterPro"/>
</dbReference>
<dbReference type="RefSeq" id="WP_012385926.1">
    <property type="nucleotide sequence ID" value="NC_010581.1"/>
</dbReference>
<dbReference type="Gene3D" id="3.30.450.20">
    <property type="entry name" value="PAS domain"/>
    <property type="match status" value="2"/>
</dbReference>
<evidence type="ECO:0000256" key="11">
    <source>
        <dbReference type="SAM" id="Phobius"/>
    </source>
</evidence>
<keyword evidence="10" id="KW-0175">Coiled coil</keyword>
<keyword evidence="5" id="KW-0547">Nucleotide-binding</keyword>
<proteinExistence type="predicted"/>
<feature type="coiled-coil region" evidence="10">
    <location>
        <begin position="344"/>
        <end position="374"/>
    </location>
</feature>
<dbReference type="AlphaFoldDB" id="B2IBF1"/>
<keyword evidence="3 9" id="KW-0597">Phosphoprotein</keyword>
<evidence type="ECO:0000256" key="3">
    <source>
        <dbReference type="ARBA" id="ARBA00022553"/>
    </source>
</evidence>
<evidence type="ECO:0000256" key="9">
    <source>
        <dbReference type="PROSITE-ProRule" id="PRU00169"/>
    </source>
</evidence>
<dbReference type="SUPFAM" id="SSF52172">
    <property type="entry name" value="CheY-like"/>
    <property type="match status" value="1"/>
</dbReference>
<reference evidence="15" key="1">
    <citation type="submission" date="2008-03" db="EMBL/GenBank/DDBJ databases">
        <title>Complete sequence of chromosome of Beijerinckia indica subsp. indica ATCC 9039.</title>
        <authorList>
            <consortium name="US DOE Joint Genome Institute"/>
            <person name="Copeland A."/>
            <person name="Lucas S."/>
            <person name="Lapidus A."/>
            <person name="Glavina del Rio T."/>
            <person name="Dalin E."/>
            <person name="Tice H."/>
            <person name="Bruce D."/>
            <person name="Goodwin L."/>
            <person name="Pitluck S."/>
            <person name="LaButti K."/>
            <person name="Schmutz J."/>
            <person name="Larimer F."/>
            <person name="Land M."/>
            <person name="Hauser L."/>
            <person name="Kyrpides N."/>
            <person name="Mikhailova N."/>
            <person name="Dunfield P.F."/>
            <person name="Dedysh S.N."/>
            <person name="Liesack W."/>
            <person name="Saw J.H."/>
            <person name="Alam M."/>
            <person name="Chen Y."/>
            <person name="Murrell J.C."/>
            <person name="Richardson P."/>
        </authorList>
    </citation>
    <scope>NUCLEOTIDE SEQUENCE [LARGE SCALE GENOMIC DNA]</scope>
    <source>
        <strain evidence="15">ATCC 9039 / DSM 1715 / NCIMB 8712</strain>
    </source>
</reference>